<evidence type="ECO:0000256" key="2">
    <source>
        <dbReference type="ARBA" id="ARBA00004651"/>
    </source>
</evidence>
<evidence type="ECO:0000313" key="14">
    <source>
        <dbReference type="Proteomes" id="UP000182444"/>
    </source>
</evidence>
<dbReference type="SUPFAM" id="SSF81338">
    <property type="entry name" value="Aquaporin-like"/>
    <property type="match status" value="1"/>
</dbReference>
<dbReference type="GeneID" id="2908215"/>
<evidence type="ECO:0000256" key="7">
    <source>
        <dbReference type="ARBA" id="ARBA00022989"/>
    </source>
</evidence>
<dbReference type="EMBL" id="KZ859004">
    <property type="protein sequence ID" value="RDW25399.1"/>
    <property type="molecule type" value="Genomic_DNA"/>
</dbReference>
<feature type="transmembrane region" description="Helical" evidence="11">
    <location>
        <begin position="176"/>
        <end position="195"/>
    </location>
</feature>
<dbReference type="VEuPathDB" id="FungiDB:YALI0_F01210g"/>
<evidence type="ECO:0000256" key="9">
    <source>
        <dbReference type="RuleBase" id="RU000477"/>
    </source>
</evidence>
<keyword evidence="7 11" id="KW-1133">Transmembrane helix</keyword>
<evidence type="ECO:0000313" key="15">
    <source>
        <dbReference type="Proteomes" id="UP000256601"/>
    </source>
</evidence>
<dbReference type="VEuPathDB" id="FungiDB:YALI1_F01981g"/>
<keyword evidence="5 9" id="KW-0812">Transmembrane</keyword>
<evidence type="ECO:0000256" key="11">
    <source>
        <dbReference type="SAM" id="Phobius"/>
    </source>
</evidence>
<feature type="transmembrane region" description="Helical" evidence="11">
    <location>
        <begin position="207"/>
        <end position="228"/>
    </location>
</feature>
<sequence>MTKESVHNLPTVSTSQPAEPVDAIPPTAYVPPDEAYTRSRPMGLGENMRNLFIACIGEFVGTFMFLLFAYLIATVANYDKTVAGPNAAKIIMISFGFGFSLLVNVFIFFRVSGGQFNPCVTLALTLVGAVPPVRALCLAITQLLAGMAAAGVADALTPGPVTFINTLGDGVSRTRGMWIEMFCTAQLCLTVLFLAVEKHRATFMAPFPIGMSLFIGHLVAVFPTGAGINPARSLGPCIVGKSFPHYHWIYWVGPILGSIFSVGLYHTLKFLDYETSNPGQDNQD</sequence>
<dbReference type="PRINTS" id="PR00783">
    <property type="entry name" value="MINTRINSICP"/>
</dbReference>
<dbReference type="PANTHER" id="PTHR19139">
    <property type="entry name" value="AQUAPORIN TRANSPORTER"/>
    <property type="match status" value="1"/>
</dbReference>
<dbReference type="PANTHER" id="PTHR19139:SF199">
    <property type="entry name" value="MIP17260P"/>
    <property type="match status" value="1"/>
</dbReference>
<comment type="similarity">
    <text evidence="3 9">Belongs to the MIP/aquaporin (TC 1.A.8) family.</text>
</comment>
<dbReference type="KEGG" id="yli:2908215"/>
<dbReference type="AlphaFoldDB" id="A0A1H6PVM1"/>
<evidence type="ECO:0000256" key="6">
    <source>
        <dbReference type="ARBA" id="ARBA00022737"/>
    </source>
</evidence>
<dbReference type="OMA" id="LALNTMH"/>
<dbReference type="Proteomes" id="UP000182444">
    <property type="component" value="Chromosome 1F"/>
</dbReference>
<keyword evidence="8 11" id="KW-0472">Membrane</keyword>
<evidence type="ECO:0000256" key="4">
    <source>
        <dbReference type="ARBA" id="ARBA00022448"/>
    </source>
</evidence>
<feature type="transmembrane region" description="Helical" evidence="11">
    <location>
        <begin position="248"/>
        <end position="268"/>
    </location>
</feature>
<dbReference type="GO" id="GO:0005886">
    <property type="term" value="C:plasma membrane"/>
    <property type="evidence" value="ECO:0007669"/>
    <property type="project" value="UniProtKB-SubCell"/>
</dbReference>
<evidence type="ECO:0000256" key="3">
    <source>
        <dbReference type="ARBA" id="ARBA00006175"/>
    </source>
</evidence>
<dbReference type="InterPro" id="IPR034294">
    <property type="entry name" value="Aquaporin_transptr"/>
</dbReference>
<reference evidence="12 14" key="1">
    <citation type="journal article" date="2016" name="PLoS ONE">
        <title>Sequence Assembly of Yarrowia lipolytica Strain W29/CLIB89 Shows Transposable Element Diversity.</title>
        <authorList>
            <person name="Magnan C."/>
            <person name="Yu J."/>
            <person name="Chang I."/>
            <person name="Jahn E."/>
            <person name="Kanomata Y."/>
            <person name="Wu J."/>
            <person name="Zeller M."/>
            <person name="Oakes M."/>
            <person name="Baldi P."/>
            <person name="Sandmeyer S."/>
        </authorList>
    </citation>
    <scope>NUCLEOTIDE SEQUENCE [LARGE SCALE GENOMIC DNA]</scope>
    <source>
        <strain evidence="12">CLIB89</strain>
        <strain evidence="14">CLIB89(W29)</strain>
    </source>
</reference>
<organism evidence="12 14">
    <name type="scientific">Yarrowia lipolytica</name>
    <name type="common">Candida lipolytica</name>
    <dbReference type="NCBI Taxonomy" id="4952"/>
    <lineage>
        <taxon>Eukaryota</taxon>
        <taxon>Fungi</taxon>
        <taxon>Dikarya</taxon>
        <taxon>Ascomycota</taxon>
        <taxon>Saccharomycotina</taxon>
        <taxon>Dipodascomycetes</taxon>
        <taxon>Dipodascales</taxon>
        <taxon>Dipodascales incertae sedis</taxon>
        <taxon>Yarrowia</taxon>
    </lineage>
</organism>
<dbReference type="Proteomes" id="UP000256601">
    <property type="component" value="Unassembled WGS sequence"/>
</dbReference>
<gene>
    <name evidence="13" type="ORF">B0I71DRAFT_132719</name>
    <name evidence="12" type="ORF">YALI1_F01981g</name>
</gene>
<evidence type="ECO:0000256" key="10">
    <source>
        <dbReference type="SAM" id="MobiDB-lite"/>
    </source>
</evidence>
<dbReference type="Gene3D" id="1.20.1080.10">
    <property type="entry name" value="Glycerol uptake facilitator protein"/>
    <property type="match status" value="1"/>
</dbReference>
<dbReference type="GO" id="GO:0005789">
    <property type="term" value="C:endoplasmic reticulum membrane"/>
    <property type="evidence" value="ECO:0007669"/>
    <property type="project" value="UniProtKB-SubCell"/>
</dbReference>
<evidence type="ECO:0000256" key="1">
    <source>
        <dbReference type="ARBA" id="ARBA00004477"/>
    </source>
</evidence>
<dbReference type="RefSeq" id="XP_504854.1">
    <property type="nucleotide sequence ID" value="XM_504854.1"/>
</dbReference>
<dbReference type="Pfam" id="PF00230">
    <property type="entry name" value="MIP"/>
    <property type="match status" value="1"/>
</dbReference>
<feature type="region of interest" description="Disordered" evidence="10">
    <location>
        <begin position="1"/>
        <end position="28"/>
    </location>
</feature>
<feature type="transmembrane region" description="Helical" evidence="11">
    <location>
        <begin position="51"/>
        <end position="78"/>
    </location>
</feature>
<dbReference type="InterPro" id="IPR000425">
    <property type="entry name" value="MIP"/>
</dbReference>
<dbReference type="EMBL" id="CP017558">
    <property type="protein sequence ID" value="AOW06477.1"/>
    <property type="molecule type" value="Genomic_DNA"/>
</dbReference>
<evidence type="ECO:0000256" key="8">
    <source>
        <dbReference type="ARBA" id="ARBA00023136"/>
    </source>
</evidence>
<evidence type="ECO:0000313" key="12">
    <source>
        <dbReference type="EMBL" id="AOW06477.1"/>
    </source>
</evidence>
<feature type="transmembrane region" description="Helical" evidence="11">
    <location>
        <begin position="115"/>
        <end position="136"/>
    </location>
</feature>
<feature type="compositionally biased region" description="Polar residues" evidence="10">
    <location>
        <begin position="8"/>
        <end position="17"/>
    </location>
</feature>
<accession>A0A1H6PVM1</accession>
<name>A0A1H6PVM1_YARLL</name>
<keyword evidence="6" id="KW-0677">Repeat</keyword>
<dbReference type="InterPro" id="IPR023271">
    <property type="entry name" value="Aquaporin-like"/>
</dbReference>
<dbReference type="eggNOG" id="KOG0223">
    <property type="taxonomic scope" value="Eukaryota"/>
</dbReference>
<dbReference type="GO" id="GO:0015250">
    <property type="term" value="F:water channel activity"/>
    <property type="evidence" value="ECO:0007669"/>
    <property type="project" value="TreeGrafter"/>
</dbReference>
<dbReference type="OrthoDB" id="3222at2759"/>
<evidence type="ECO:0000313" key="13">
    <source>
        <dbReference type="EMBL" id="RDW25399.1"/>
    </source>
</evidence>
<proteinExistence type="inferred from homology"/>
<reference evidence="13 15" key="2">
    <citation type="submission" date="2018-07" db="EMBL/GenBank/DDBJ databases">
        <title>Draft Genome Assemblies for Five Robust Yarrowia lipolytica Strains Exhibiting High Lipid Production and Pentose Sugar Utilization and Sugar Alcohol Secretion from Undetoxified Lignocellulosic Biomass Hydrolysates.</title>
        <authorList>
            <consortium name="DOE Joint Genome Institute"/>
            <person name="Walker C."/>
            <person name="Ryu S."/>
            <person name="Na H."/>
            <person name="Zane M."/>
            <person name="LaButti K."/>
            <person name="Lipzen A."/>
            <person name="Haridas S."/>
            <person name="Barry K."/>
            <person name="Grigoriev I.V."/>
            <person name="Quarterman J."/>
            <person name="Slininger P."/>
            <person name="Dien B."/>
            <person name="Trinh C.T."/>
        </authorList>
    </citation>
    <scope>NUCLEOTIDE SEQUENCE [LARGE SCALE GENOMIC DNA]</scope>
    <source>
        <strain evidence="13 15">YB392</strain>
    </source>
</reference>
<dbReference type="FunFam" id="1.20.1080.10:FF:000014">
    <property type="entry name" value="Aquaporin 1"/>
    <property type="match status" value="1"/>
</dbReference>
<protein>
    <submittedName>
        <fullName evidence="13">Aquaporin-like protein</fullName>
    </submittedName>
</protein>
<evidence type="ECO:0000256" key="5">
    <source>
        <dbReference type="ARBA" id="ARBA00022692"/>
    </source>
</evidence>
<feature type="transmembrane region" description="Helical" evidence="11">
    <location>
        <begin position="90"/>
        <end position="109"/>
    </location>
</feature>
<comment type="subcellular location">
    <subcellularLocation>
        <location evidence="2">Cell membrane</location>
        <topology evidence="2">Multi-pass membrane protein</topology>
    </subcellularLocation>
    <subcellularLocation>
        <location evidence="1">Endoplasmic reticulum membrane</location>
        <topology evidence="1">Multi-pass membrane protein</topology>
    </subcellularLocation>
</comment>
<keyword evidence="4 9" id="KW-0813">Transport</keyword>